<dbReference type="GO" id="GO:0001227">
    <property type="term" value="F:DNA-binding transcription repressor activity, RNA polymerase II-specific"/>
    <property type="evidence" value="ECO:0007669"/>
    <property type="project" value="TreeGrafter"/>
</dbReference>
<dbReference type="InterPro" id="IPR022755">
    <property type="entry name" value="Znf_C2H2_jaz"/>
</dbReference>
<evidence type="ECO:0000256" key="10">
    <source>
        <dbReference type="ARBA" id="ARBA00023242"/>
    </source>
</evidence>
<name>A0A194PUN7_PAPXU</name>
<dbReference type="InterPro" id="IPR012934">
    <property type="entry name" value="Znf_AD"/>
</dbReference>
<keyword evidence="8" id="KW-0238">DNA-binding</keyword>
<dbReference type="AlphaFoldDB" id="A0A194PUN7"/>
<accession>A0A194PUN7</accession>
<evidence type="ECO:0000256" key="12">
    <source>
        <dbReference type="PROSITE-ProRule" id="PRU01263"/>
    </source>
</evidence>
<dbReference type="Pfam" id="PF00096">
    <property type="entry name" value="zf-C2H2"/>
    <property type="match status" value="8"/>
</dbReference>
<dbReference type="FunFam" id="3.30.160.60:FF:000624">
    <property type="entry name" value="zinc finger protein 697"/>
    <property type="match status" value="1"/>
</dbReference>
<dbReference type="SMART" id="SM00868">
    <property type="entry name" value="zf-AD"/>
    <property type="match status" value="1"/>
</dbReference>
<dbReference type="InterPro" id="IPR036236">
    <property type="entry name" value="Znf_C2H2_sf"/>
</dbReference>
<dbReference type="Proteomes" id="UP000053268">
    <property type="component" value="Unassembled WGS sequence"/>
</dbReference>
<evidence type="ECO:0000256" key="8">
    <source>
        <dbReference type="ARBA" id="ARBA00023125"/>
    </source>
</evidence>
<feature type="domain" description="C2H2-type" evidence="13">
    <location>
        <begin position="567"/>
        <end position="594"/>
    </location>
</feature>
<gene>
    <name evidence="15" type="ORF">RR46_12489</name>
</gene>
<dbReference type="PANTHER" id="PTHR24399:SF23">
    <property type="entry name" value="C2H2-TYPE DOMAIN-CONTAINING PROTEIN"/>
    <property type="match status" value="1"/>
</dbReference>
<organism evidence="15 16">
    <name type="scientific">Papilio xuthus</name>
    <name type="common">Asian swallowtail butterfly</name>
    <dbReference type="NCBI Taxonomy" id="66420"/>
    <lineage>
        <taxon>Eukaryota</taxon>
        <taxon>Metazoa</taxon>
        <taxon>Ecdysozoa</taxon>
        <taxon>Arthropoda</taxon>
        <taxon>Hexapoda</taxon>
        <taxon>Insecta</taxon>
        <taxon>Pterygota</taxon>
        <taxon>Neoptera</taxon>
        <taxon>Endopterygota</taxon>
        <taxon>Lepidoptera</taxon>
        <taxon>Glossata</taxon>
        <taxon>Ditrysia</taxon>
        <taxon>Papilionoidea</taxon>
        <taxon>Papilionidae</taxon>
        <taxon>Papilioninae</taxon>
        <taxon>Papilio</taxon>
    </lineage>
</organism>
<dbReference type="EMBL" id="KQ459593">
    <property type="protein sequence ID" value="KPI96459.1"/>
    <property type="molecule type" value="Genomic_DNA"/>
</dbReference>
<feature type="domain" description="C2H2-type" evidence="13">
    <location>
        <begin position="427"/>
        <end position="454"/>
    </location>
</feature>
<dbReference type="PROSITE" id="PS50157">
    <property type="entry name" value="ZINC_FINGER_C2H2_2"/>
    <property type="match status" value="12"/>
</dbReference>
<evidence type="ECO:0000256" key="4">
    <source>
        <dbReference type="ARBA" id="ARBA00022737"/>
    </source>
</evidence>
<feature type="domain" description="C2H2-type" evidence="13">
    <location>
        <begin position="120"/>
        <end position="148"/>
    </location>
</feature>
<dbReference type="Gene3D" id="3.30.160.60">
    <property type="entry name" value="Classic Zinc Finger"/>
    <property type="match status" value="10"/>
</dbReference>
<feature type="domain" description="C2H2-type" evidence="13">
    <location>
        <begin position="279"/>
        <end position="306"/>
    </location>
</feature>
<keyword evidence="4" id="KW-0677">Repeat</keyword>
<evidence type="ECO:0000256" key="3">
    <source>
        <dbReference type="ARBA" id="ARBA00022723"/>
    </source>
</evidence>
<evidence type="ECO:0000256" key="6">
    <source>
        <dbReference type="ARBA" id="ARBA00022833"/>
    </source>
</evidence>
<protein>
    <submittedName>
        <fullName evidence="15">Zinc finger protein 782</fullName>
    </submittedName>
</protein>
<keyword evidence="5 11" id="KW-0863">Zinc-finger</keyword>
<feature type="domain" description="C2H2-type" evidence="13">
    <location>
        <begin position="371"/>
        <end position="398"/>
    </location>
</feature>
<sequence length="613" mass="70558">MDIPIEIDKPDLVCRVCLCKGVNMKLLTSKIESDDRTIAESLSFILNLYISESDAYAKQVCEECYAVILKFDQFKKRCIQSEGSLDDAYYAESNVNIPISQDNKSAKEVSITKFCMDEPYQCSVCTKKFSDLLLLESHVLTGHSFANDQLMKDVNLTEAITQDSDYPTNTSPYDNSVENDNDIEFKPKDEINEGFGFADSTGDLQCSMLDCNAKDEAEVTEQVTTSNVLYKCKCEAIFDNCDKYKEHLHKKICKETFNTVRPTRARKVKEKKNDEKVEYVCPKCNVKFISVKRYKMHLRMHQTENMHPADKFSCSFCLRRFNYKHSYTAHMKTHKVKEGVKFICNTCKREFQHQAHLDNHILSVHTREKGFKCEYCAKNFSTQESLDNHREAHKVEKRHQCPMCNKAFYVLSTLKDHIRTHTGEKPFLCSDCGKGFSQKNNLTQHMRRHQGLKLFKCENCEQRFVSKGELVAHNRKHSGAHPFVCDECGNSFTTSSSLSKHRRIHTGEKPYACDLCDMKFTASGTLKNHRRRHTGEKPYQCSHCEKAFAQRQDLVSHIRCHTGERPFVCSTCGQAFRKATALKAHLKMHEKDTIFLQKDVTLSIIHNANALIT</sequence>
<evidence type="ECO:0000256" key="7">
    <source>
        <dbReference type="ARBA" id="ARBA00023015"/>
    </source>
</evidence>
<keyword evidence="9" id="KW-0804">Transcription</keyword>
<evidence type="ECO:0000313" key="15">
    <source>
        <dbReference type="EMBL" id="KPI96459.1"/>
    </source>
</evidence>
<proteinExistence type="inferred from homology"/>
<dbReference type="SUPFAM" id="SSF57716">
    <property type="entry name" value="Glucocorticoid receptor-like (DNA-binding domain)"/>
    <property type="match status" value="1"/>
</dbReference>
<feature type="domain" description="C2H2-type" evidence="13">
    <location>
        <begin position="483"/>
        <end position="510"/>
    </location>
</feature>
<dbReference type="SUPFAM" id="SSF57667">
    <property type="entry name" value="beta-beta-alpha zinc fingers"/>
    <property type="match status" value="7"/>
</dbReference>
<evidence type="ECO:0000313" key="16">
    <source>
        <dbReference type="Proteomes" id="UP000053268"/>
    </source>
</evidence>
<dbReference type="Pfam" id="PF07776">
    <property type="entry name" value="zf-AD"/>
    <property type="match status" value="1"/>
</dbReference>
<feature type="domain" description="C2H2-type" evidence="13">
    <location>
        <begin position="539"/>
        <end position="566"/>
    </location>
</feature>
<keyword evidence="16" id="KW-1185">Reference proteome</keyword>
<dbReference type="STRING" id="66420.A0A194PUN7"/>
<evidence type="ECO:0000256" key="5">
    <source>
        <dbReference type="ARBA" id="ARBA00022771"/>
    </source>
</evidence>
<comment type="similarity">
    <text evidence="2">Belongs to the krueppel C2H2-type zinc-finger protein family.</text>
</comment>
<dbReference type="Pfam" id="PF12171">
    <property type="entry name" value="zf-C2H2_jaz"/>
    <property type="match status" value="1"/>
</dbReference>
<feature type="binding site" evidence="12">
    <location>
        <position position="61"/>
    </location>
    <ligand>
        <name>Zn(2+)</name>
        <dbReference type="ChEBI" id="CHEBI:29105"/>
    </ligand>
</feature>
<evidence type="ECO:0000256" key="2">
    <source>
        <dbReference type="ARBA" id="ARBA00006991"/>
    </source>
</evidence>
<evidence type="ECO:0000256" key="11">
    <source>
        <dbReference type="PROSITE-ProRule" id="PRU00042"/>
    </source>
</evidence>
<evidence type="ECO:0000259" key="13">
    <source>
        <dbReference type="PROSITE" id="PS50157"/>
    </source>
</evidence>
<dbReference type="GO" id="GO:0042802">
    <property type="term" value="F:identical protein binding"/>
    <property type="evidence" value="ECO:0007669"/>
    <property type="project" value="UniProtKB-ARBA"/>
</dbReference>
<evidence type="ECO:0000259" key="14">
    <source>
        <dbReference type="PROSITE" id="PS51915"/>
    </source>
</evidence>
<reference evidence="15 16" key="1">
    <citation type="journal article" date="2015" name="Nat. Commun.">
        <title>Outbred genome sequencing and CRISPR/Cas9 gene editing in butterflies.</title>
        <authorList>
            <person name="Li X."/>
            <person name="Fan D."/>
            <person name="Zhang W."/>
            <person name="Liu G."/>
            <person name="Zhang L."/>
            <person name="Zhao L."/>
            <person name="Fang X."/>
            <person name="Chen L."/>
            <person name="Dong Y."/>
            <person name="Chen Y."/>
            <person name="Ding Y."/>
            <person name="Zhao R."/>
            <person name="Feng M."/>
            <person name="Zhu Y."/>
            <person name="Feng Y."/>
            <person name="Jiang X."/>
            <person name="Zhu D."/>
            <person name="Xiang H."/>
            <person name="Feng X."/>
            <person name="Li S."/>
            <person name="Wang J."/>
            <person name="Zhang G."/>
            <person name="Kronforst M.R."/>
            <person name="Wang W."/>
        </authorList>
    </citation>
    <scope>NUCLEOTIDE SEQUENCE [LARGE SCALE GENOMIC DNA]</scope>
    <source>
        <strain evidence="15">Ya'a_city_454_Px</strain>
        <tissue evidence="15">Whole body</tissue>
    </source>
</reference>
<keyword evidence="10" id="KW-0539">Nucleus</keyword>
<dbReference type="Gene3D" id="3.40.1800.20">
    <property type="match status" value="1"/>
</dbReference>
<feature type="domain" description="C2H2-type" evidence="13">
    <location>
        <begin position="312"/>
        <end position="339"/>
    </location>
</feature>
<comment type="subcellular location">
    <subcellularLocation>
        <location evidence="1">Nucleus</location>
    </subcellularLocation>
</comment>
<dbReference type="GO" id="GO:0005654">
    <property type="term" value="C:nucleoplasm"/>
    <property type="evidence" value="ECO:0007669"/>
    <property type="project" value="TreeGrafter"/>
</dbReference>
<dbReference type="FunFam" id="3.30.160.60:FF:000145">
    <property type="entry name" value="Zinc finger protein 574"/>
    <property type="match status" value="1"/>
</dbReference>
<feature type="domain" description="ZAD" evidence="14">
    <location>
        <begin position="12"/>
        <end position="88"/>
    </location>
</feature>
<feature type="binding site" evidence="12">
    <location>
        <position position="64"/>
    </location>
    <ligand>
        <name>Zn(2+)</name>
        <dbReference type="ChEBI" id="CHEBI:29105"/>
    </ligand>
</feature>
<dbReference type="GO" id="GO:0008270">
    <property type="term" value="F:zinc ion binding"/>
    <property type="evidence" value="ECO:0007669"/>
    <property type="project" value="UniProtKB-UniRule"/>
</dbReference>
<dbReference type="FunFam" id="3.30.160.60:FF:001119">
    <property type="entry name" value="zinc finger protein 408"/>
    <property type="match status" value="1"/>
</dbReference>
<feature type="binding site" evidence="12">
    <location>
        <position position="17"/>
    </location>
    <ligand>
        <name>Zn(2+)</name>
        <dbReference type="ChEBI" id="CHEBI:29105"/>
    </ligand>
</feature>
<evidence type="ECO:0000256" key="1">
    <source>
        <dbReference type="ARBA" id="ARBA00004123"/>
    </source>
</evidence>
<feature type="domain" description="C2H2-type" evidence="13">
    <location>
        <begin position="455"/>
        <end position="482"/>
    </location>
</feature>
<dbReference type="FunFam" id="3.30.160.60:FF:002343">
    <property type="entry name" value="Zinc finger protein 33A"/>
    <property type="match status" value="1"/>
</dbReference>
<keyword evidence="6 12" id="KW-0862">Zinc</keyword>
<feature type="binding site" evidence="12">
    <location>
        <position position="14"/>
    </location>
    <ligand>
        <name>Zn(2+)</name>
        <dbReference type="ChEBI" id="CHEBI:29105"/>
    </ligand>
</feature>
<dbReference type="PANTHER" id="PTHR24399">
    <property type="entry name" value="ZINC FINGER AND BTB DOMAIN-CONTAINING"/>
    <property type="match status" value="1"/>
</dbReference>
<dbReference type="InterPro" id="IPR013087">
    <property type="entry name" value="Znf_C2H2_type"/>
</dbReference>
<dbReference type="GO" id="GO:0000978">
    <property type="term" value="F:RNA polymerase II cis-regulatory region sequence-specific DNA binding"/>
    <property type="evidence" value="ECO:0007669"/>
    <property type="project" value="TreeGrafter"/>
</dbReference>
<keyword evidence="3 12" id="KW-0479">Metal-binding</keyword>
<feature type="domain" description="C2H2-type" evidence="13">
    <location>
        <begin position="342"/>
        <end position="370"/>
    </location>
</feature>
<feature type="domain" description="C2H2-type" evidence="13">
    <location>
        <begin position="511"/>
        <end position="538"/>
    </location>
</feature>
<dbReference type="PROSITE" id="PS00028">
    <property type="entry name" value="ZINC_FINGER_C2H2_1"/>
    <property type="match status" value="12"/>
</dbReference>
<feature type="domain" description="C2H2-type" evidence="13">
    <location>
        <begin position="399"/>
        <end position="426"/>
    </location>
</feature>
<keyword evidence="7" id="KW-0805">Transcription regulation</keyword>
<dbReference type="SMART" id="SM00355">
    <property type="entry name" value="ZnF_C2H2"/>
    <property type="match status" value="12"/>
</dbReference>
<dbReference type="FunFam" id="3.30.160.60:FF:000508">
    <property type="entry name" value="Myeloid zinc finger 1"/>
    <property type="match status" value="2"/>
</dbReference>
<evidence type="ECO:0000256" key="9">
    <source>
        <dbReference type="ARBA" id="ARBA00023163"/>
    </source>
</evidence>
<dbReference type="PROSITE" id="PS51915">
    <property type="entry name" value="ZAD"/>
    <property type="match status" value="1"/>
</dbReference>